<sequence length="265" mass="29545">MQISSILSPDLTVNQASPAPKQLQQQLSKQTVKDLTTLLREIRLHAASTEDQLWNLDHQLKEVRRNELQYKERINLKRRAYMRATGERDDERHHQETSSSLNGGSSRSMVSSNAMYDDGPSSVDQLIAAQNTRLRQRIDAMKAEIREDQEAKIRLLQTVEYHLYGAPKATLVDRSLLGAGGQIPGVLQSLGTVMRRLPDENVEVLQRARFFEFASALTRAAVKMQQRDGVVNVESAVLSGCQFSGNSAKLVGSLSIVSTDDLMAL</sequence>
<reference evidence="3" key="1">
    <citation type="submission" date="2015-09" db="EMBL/GenBank/DDBJ databases">
        <authorList>
            <consortium name="Pathogen Informatics"/>
        </authorList>
    </citation>
    <scope>NUCLEOTIDE SEQUENCE [LARGE SCALE GENOMIC DNA]</scope>
    <source>
        <strain evidence="3">Lake Konstanz</strain>
    </source>
</reference>
<name>A0A0S4JKH2_BODSA</name>
<dbReference type="AlphaFoldDB" id="A0A0S4JKH2"/>
<protein>
    <submittedName>
        <fullName evidence="2">Uncharacterized protein</fullName>
    </submittedName>
</protein>
<evidence type="ECO:0000256" key="1">
    <source>
        <dbReference type="SAM" id="MobiDB-lite"/>
    </source>
</evidence>
<dbReference type="Proteomes" id="UP000051952">
    <property type="component" value="Unassembled WGS sequence"/>
</dbReference>
<feature type="region of interest" description="Disordered" evidence="1">
    <location>
        <begin position="84"/>
        <end position="116"/>
    </location>
</feature>
<dbReference type="EMBL" id="CYKH01001745">
    <property type="protein sequence ID" value="CUG89488.1"/>
    <property type="molecule type" value="Genomic_DNA"/>
</dbReference>
<accession>A0A0S4JKH2</accession>
<feature type="compositionally biased region" description="Low complexity" evidence="1">
    <location>
        <begin position="98"/>
        <end position="112"/>
    </location>
</feature>
<proteinExistence type="predicted"/>
<feature type="region of interest" description="Disordered" evidence="1">
    <location>
        <begin position="1"/>
        <end position="27"/>
    </location>
</feature>
<feature type="compositionally biased region" description="Basic and acidic residues" evidence="1">
    <location>
        <begin position="85"/>
        <end position="96"/>
    </location>
</feature>
<organism evidence="2 3">
    <name type="scientific">Bodo saltans</name>
    <name type="common">Flagellated protozoan</name>
    <dbReference type="NCBI Taxonomy" id="75058"/>
    <lineage>
        <taxon>Eukaryota</taxon>
        <taxon>Discoba</taxon>
        <taxon>Euglenozoa</taxon>
        <taxon>Kinetoplastea</taxon>
        <taxon>Metakinetoplastina</taxon>
        <taxon>Eubodonida</taxon>
        <taxon>Bodonidae</taxon>
        <taxon>Bodo</taxon>
    </lineage>
</organism>
<dbReference type="VEuPathDB" id="TriTrypDB:BSAL_21680"/>
<gene>
    <name evidence="2" type="ORF">BSAL_21680</name>
</gene>
<keyword evidence="3" id="KW-1185">Reference proteome</keyword>
<evidence type="ECO:0000313" key="2">
    <source>
        <dbReference type="EMBL" id="CUG89488.1"/>
    </source>
</evidence>
<evidence type="ECO:0000313" key="3">
    <source>
        <dbReference type="Proteomes" id="UP000051952"/>
    </source>
</evidence>